<evidence type="ECO:0000256" key="2">
    <source>
        <dbReference type="ARBA" id="ARBA00022525"/>
    </source>
</evidence>
<protein>
    <recommendedName>
        <fullName evidence="6">Peptidase C-terminal archaeal/bacterial domain-containing protein</fullName>
    </recommendedName>
</protein>
<comment type="caution">
    <text evidence="7">The sequence shown here is derived from an EMBL/GenBank/DDBJ whole genome shotgun (WGS) entry which is preliminary data.</text>
</comment>
<comment type="subcellular location">
    <subcellularLocation>
        <location evidence="1">Secreted</location>
    </subcellularLocation>
</comment>
<dbReference type="Gene3D" id="3.40.390.10">
    <property type="entry name" value="Collagenase (Catalytic Domain)"/>
    <property type="match status" value="1"/>
</dbReference>
<keyword evidence="3" id="KW-0732">Signal</keyword>
<feature type="non-terminal residue" evidence="7">
    <location>
        <position position="1201"/>
    </location>
</feature>
<dbReference type="OrthoDB" id="9775889at2"/>
<dbReference type="Gene3D" id="2.130.10.130">
    <property type="entry name" value="Integrin alpha, N-terminal"/>
    <property type="match status" value="2"/>
</dbReference>
<proteinExistence type="predicted"/>
<dbReference type="Proteomes" id="UP000315303">
    <property type="component" value="Unassembled WGS sequence"/>
</dbReference>
<keyword evidence="5" id="KW-0472">Membrane</keyword>
<feature type="transmembrane region" description="Helical" evidence="5">
    <location>
        <begin position="7"/>
        <end position="28"/>
    </location>
</feature>
<keyword evidence="5" id="KW-0812">Transmembrane</keyword>
<dbReference type="InterPro" id="IPR013517">
    <property type="entry name" value="FG-GAP"/>
</dbReference>
<name>A0A502L5E6_9GAMM</name>
<dbReference type="EMBL" id="SAWY01000002">
    <property type="protein sequence ID" value="TPH18946.1"/>
    <property type="molecule type" value="Genomic_DNA"/>
</dbReference>
<evidence type="ECO:0000256" key="4">
    <source>
        <dbReference type="ARBA" id="ARBA00022837"/>
    </source>
</evidence>
<dbReference type="Gene3D" id="2.60.120.380">
    <property type="match status" value="2"/>
</dbReference>
<dbReference type="Pfam" id="PF01839">
    <property type="entry name" value="FG-GAP"/>
    <property type="match status" value="2"/>
</dbReference>
<feature type="domain" description="Peptidase C-terminal archaeal/bacterial" evidence="6">
    <location>
        <begin position="590"/>
        <end position="645"/>
    </location>
</feature>
<reference evidence="7 8" key="1">
    <citation type="submission" date="2019-01" db="EMBL/GenBank/DDBJ databases">
        <title>Litorilituus lipolytica sp. nov., isolated from intertidal sand of the Yellow Sea in China.</title>
        <authorList>
            <person name="Liu A."/>
        </authorList>
    </citation>
    <scope>NUCLEOTIDE SEQUENCE [LARGE SCALE GENOMIC DNA]</scope>
    <source>
        <strain evidence="7 8">RZ04</strain>
    </source>
</reference>
<dbReference type="InterPro" id="IPR007280">
    <property type="entry name" value="Peptidase_C_arc/bac"/>
</dbReference>
<keyword evidence="5" id="KW-1133">Transmembrane helix</keyword>
<dbReference type="GO" id="GO:0008237">
    <property type="term" value="F:metallopeptidase activity"/>
    <property type="evidence" value="ECO:0007669"/>
    <property type="project" value="InterPro"/>
</dbReference>
<organism evidence="7 8">
    <name type="scientific">Litorilituus lipolyticus</name>
    <dbReference type="NCBI Taxonomy" id="2491017"/>
    <lineage>
        <taxon>Bacteria</taxon>
        <taxon>Pseudomonadati</taxon>
        <taxon>Pseudomonadota</taxon>
        <taxon>Gammaproteobacteria</taxon>
        <taxon>Alteromonadales</taxon>
        <taxon>Colwelliaceae</taxon>
        <taxon>Litorilituus</taxon>
    </lineage>
</organism>
<keyword evidence="4" id="KW-0106">Calcium</keyword>
<gene>
    <name evidence="7" type="ORF">EPA86_01225</name>
</gene>
<sequence length="1201" mass="132095">MKRLMYFLFVLNVPIIFNIFIVNNVLAMDSLLSFPSRSITNQNIISESFLKKQNEIKLNSALAQKLSINQSVTIAMPDRIDTEGVVIRVLTESRGFNNKSKAKVVRKIVSLKGNSGSLELLFQDDILTEIILFDTHKDEIYKAIINTLGEGTLYKQNKDSYKCTYFPKSNFNITPIAHNSHVKSYPPSNVPFETHQPLLNNYSDLTTLQNLQSKPNASKVLFLNYWGGVLSNTAWNDQNNSGNDITYTPYSNDQNTSEFSDNEKYLIWLAWLEASEDFGSFDINITTSQAVYDSTPKSERSQLIATTTDSFYGSAGGVAFVNVFNRNSDYYKTGFVWNSSANSMGMTHSHEAGHQMGLRHDGNSTSEYDSGHGVWGPIMGAPFGKLYVQWSKGEYSDANNYEDDLEILESVLGVVSDDSGETLNDPNIIPFPSEQVTGHISPQGLGGTNDVDVYSFELLEGADISVNVKTILALNNENRASNLSLSVNLKTGDGAILANTKLGDINLLSPQTNMFNFQGFLPADTYYIEIDGVSPDSNWTTGFDEYGNEGGYSISVLPLSTYTITTSIQELSGLKGDKFFDYLFVPLEAEDIRISILGGTGDADLYVRFNENVSVDNYDCAPFLSGNDEVCEDNRNNGTYHILLNSFADYSDVSLVKSFKIPANIDSDGDGLTNGQEINLGTDYLNADSDNDGLSDGHEVEVLGTDPLNHDTDGDGTPDAQDNEPLNKFIGGLIAARHDLNNDGKADIYWHNKRTGQSFVYLMNGTQVLQTGSPSTRADTQWQVVGRGDFNGDGKEDILWRHQETGVNEIDLMSGVSLTSTLSLNTIPKEWYVIGAGDINGDNTDDIVWQNSSTGMIYAYQMLSGSIDTSAQLGVASINFQVKGLGDFNADGKADLWLRNNETGENKVLILNGLTIEQESSLGVISLDWQLLDITDVDGDGDGDVLWRNKETDTGYLYIMQDGALQSGLSMPTKAQQWRLAMIGDLNGDLSHDLIWYKQNTEEVVVDFMDASQSGTISSSQALSAFNDSNWQIVPIKAGSEIKATRYDFDGDNKADVLLHNLTTGQSRLNSMNGIEVSASKNINQIPVTWKVAGRGDFDGDGKTDILWRNGDTGQNYIYLMDGAIIVGQGMVNIIATHWKVKAVADFNGDGKADILWRNQSTGTTWLYTMNGYEISDSKNVSTISDMNWQVAATPDTNGDG</sequence>
<dbReference type="PANTHER" id="PTHR46580">
    <property type="entry name" value="SENSOR KINASE-RELATED"/>
    <property type="match status" value="1"/>
</dbReference>
<evidence type="ECO:0000313" key="7">
    <source>
        <dbReference type="EMBL" id="TPH18946.1"/>
    </source>
</evidence>
<keyword evidence="2" id="KW-0964">Secreted</keyword>
<dbReference type="Pfam" id="PF13517">
    <property type="entry name" value="FG-GAP_3"/>
    <property type="match status" value="1"/>
</dbReference>
<dbReference type="SUPFAM" id="SSF55486">
    <property type="entry name" value="Metalloproteases ('zincins'), catalytic domain"/>
    <property type="match status" value="1"/>
</dbReference>
<evidence type="ECO:0000256" key="5">
    <source>
        <dbReference type="SAM" id="Phobius"/>
    </source>
</evidence>
<evidence type="ECO:0000256" key="3">
    <source>
        <dbReference type="ARBA" id="ARBA00022729"/>
    </source>
</evidence>
<dbReference type="InterPro" id="IPR059100">
    <property type="entry name" value="TSP3_bac"/>
</dbReference>
<dbReference type="SUPFAM" id="SSF69318">
    <property type="entry name" value="Integrin alpha N-terminal domain"/>
    <property type="match status" value="2"/>
</dbReference>
<dbReference type="Pfam" id="PF04151">
    <property type="entry name" value="PPC"/>
    <property type="match status" value="1"/>
</dbReference>
<dbReference type="PANTHER" id="PTHR46580:SF2">
    <property type="entry name" value="MAM DOMAIN-CONTAINING PROTEIN"/>
    <property type="match status" value="1"/>
</dbReference>
<dbReference type="AlphaFoldDB" id="A0A502L5E6"/>
<dbReference type="InterPro" id="IPR028994">
    <property type="entry name" value="Integrin_alpha_N"/>
</dbReference>
<dbReference type="Pfam" id="PF13582">
    <property type="entry name" value="Reprolysin_3"/>
    <property type="match status" value="1"/>
</dbReference>
<evidence type="ECO:0000256" key="1">
    <source>
        <dbReference type="ARBA" id="ARBA00004613"/>
    </source>
</evidence>
<evidence type="ECO:0000313" key="8">
    <source>
        <dbReference type="Proteomes" id="UP000315303"/>
    </source>
</evidence>
<accession>A0A502L5E6</accession>
<dbReference type="InterPro" id="IPR024079">
    <property type="entry name" value="MetalloPept_cat_dom_sf"/>
</dbReference>
<evidence type="ECO:0000259" key="6">
    <source>
        <dbReference type="Pfam" id="PF04151"/>
    </source>
</evidence>
<keyword evidence="8" id="KW-1185">Reference proteome</keyword>
<dbReference type="Pfam" id="PF18884">
    <property type="entry name" value="TSP3_bac"/>
    <property type="match status" value="2"/>
</dbReference>